<organism evidence="6 7">
    <name type="scientific">Brassicogethes aeneus</name>
    <name type="common">Rape pollen beetle</name>
    <name type="synonym">Meligethes aeneus</name>
    <dbReference type="NCBI Taxonomy" id="1431903"/>
    <lineage>
        <taxon>Eukaryota</taxon>
        <taxon>Metazoa</taxon>
        <taxon>Ecdysozoa</taxon>
        <taxon>Arthropoda</taxon>
        <taxon>Hexapoda</taxon>
        <taxon>Insecta</taxon>
        <taxon>Pterygota</taxon>
        <taxon>Neoptera</taxon>
        <taxon>Endopterygota</taxon>
        <taxon>Coleoptera</taxon>
        <taxon>Polyphaga</taxon>
        <taxon>Cucujiformia</taxon>
        <taxon>Nitidulidae</taxon>
        <taxon>Meligethinae</taxon>
        <taxon>Brassicogethes</taxon>
    </lineage>
</organism>
<gene>
    <name evidence="6" type="ORF">MELIAE_LOCUS7035</name>
</gene>
<feature type="domain" description="DML1/Misato tubulin" evidence="5">
    <location>
        <begin position="135"/>
        <end position="331"/>
    </location>
</feature>
<evidence type="ECO:0000259" key="5">
    <source>
        <dbReference type="Pfam" id="PF14881"/>
    </source>
</evidence>
<dbReference type="Pfam" id="PF10644">
    <property type="entry name" value="Misat_Tub_SegII"/>
    <property type="match status" value="1"/>
</dbReference>
<dbReference type="OrthoDB" id="271881at2759"/>
<comment type="subcellular location">
    <subcellularLocation>
        <location evidence="1">Mitochondrion</location>
    </subcellularLocation>
</comment>
<dbReference type="GO" id="GO:0005739">
    <property type="term" value="C:mitochondrion"/>
    <property type="evidence" value="ECO:0007669"/>
    <property type="project" value="UniProtKB-SubCell"/>
</dbReference>
<comment type="similarity">
    <text evidence="2">Belongs to the misato family.</text>
</comment>
<dbReference type="Proteomes" id="UP001154078">
    <property type="component" value="Chromosome 4"/>
</dbReference>
<dbReference type="InterPro" id="IPR029209">
    <property type="entry name" value="DML1/Misato_tubulin"/>
</dbReference>
<evidence type="ECO:0008006" key="8">
    <source>
        <dbReference type="Google" id="ProtNLM"/>
    </source>
</evidence>
<keyword evidence="7" id="KW-1185">Reference proteome</keyword>
<dbReference type="Pfam" id="PF14881">
    <property type="entry name" value="Tubulin_3"/>
    <property type="match status" value="1"/>
</dbReference>
<dbReference type="EMBL" id="OV121135">
    <property type="protein sequence ID" value="CAH0555750.1"/>
    <property type="molecule type" value="Genomic_DNA"/>
</dbReference>
<dbReference type="InterPro" id="IPR036525">
    <property type="entry name" value="Tubulin/FtsZ_GTPase_sf"/>
</dbReference>
<dbReference type="CDD" id="cd06060">
    <property type="entry name" value="misato"/>
    <property type="match status" value="1"/>
</dbReference>
<accession>A0A9P0B680</accession>
<dbReference type="PANTHER" id="PTHR13391">
    <property type="entry name" value="MITOCHONDRIAL DISTRIBUTION REGULATOR MISATO"/>
    <property type="match status" value="1"/>
</dbReference>
<protein>
    <recommendedName>
        <fullName evidence="8">Protein misato</fullName>
    </recommendedName>
</protein>
<evidence type="ECO:0000256" key="2">
    <source>
        <dbReference type="ARBA" id="ARBA00008507"/>
    </source>
</evidence>
<dbReference type="AlphaFoldDB" id="A0A9P0B680"/>
<reference evidence="6" key="1">
    <citation type="submission" date="2021-12" db="EMBL/GenBank/DDBJ databases">
        <authorList>
            <person name="King R."/>
        </authorList>
    </citation>
    <scope>NUCLEOTIDE SEQUENCE</scope>
</reference>
<evidence type="ECO:0000256" key="3">
    <source>
        <dbReference type="ARBA" id="ARBA00023128"/>
    </source>
</evidence>
<sequence length="552" mass="63410">MGTREILTLQFGQYSNFIGTHWWNLQEAGFTYKSDDISEINHDTLYREGVSPRREVTFTPRLLSVDLRDGLKALPEVGELYGGLQLPSTSELNWNENAVEVKKEDCDDKSQFLKDLAGASNVEEVLNKDYDFERDVTVWSDYLYSRFHPRTVNVVKQFEYGNVNTPFDVFPLGKEVWKTEQFEEDFTDKIRNYVEECDSFQGFHMLTDCTNAFAGMSSSCLEYLQDEYERKSVLVFPVIPSHFPDNDYETEKERQDSLMSDSIRLMNLALSYNAYNEFSSLFIPLCTSEKGFRQPGLKRSFHNTEYNHKLPYHSSAILASALDTFTLKHRLKTSGFNLVDLCVDLNMVGRKCASASLCFPFCINKNVDLIDCLDQWDGPLTKSITPSCEIGTDRQMQHITIRGIPESRLKGPPHNAEKQRDLPAFKCKTVSEMLTFYYQCTQYASATNVTSVQKALPVKTPFPKFFNQKLDFTGNFTNSEQLSKPESIPVLAGLHTGAEIGVMLEKLHTETRKIKFKRFNAFISGGIENDDFEECLDNIFTLRENYEDNYFL</sequence>
<evidence type="ECO:0000259" key="4">
    <source>
        <dbReference type="Pfam" id="PF10644"/>
    </source>
</evidence>
<feature type="domain" description="Misato Segment II tubulin-like" evidence="4">
    <location>
        <begin position="4"/>
        <end position="116"/>
    </location>
</feature>
<dbReference type="GO" id="GO:0007005">
    <property type="term" value="P:mitochondrion organization"/>
    <property type="evidence" value="ECO:0007669"/>
    <property type="project" value="InterPro"/>
</dbReference>
<evidence type="ECO:0000313" key="6">
    <source>
        <dbReference type="EMBL" id="CAH0555750.1"/>
    </source>
</evidence>
<dbReference type="InterPro" id="IPR049942">
    <property type="entry name" value="DML1/Misato"/>
</dbReference>
<keyword evidence="3" id="KW-0496">Mitochondrion</keyword>
<evidence type="ECO:0000313" key="7">
    <source>
        <dbReference type="Proteomes" id="UP001154078"/>
    </source>
</evidence>
<dbReference type="SUPFAM" id="SSF52490">
    <property type="entry name" value="Tubulin nucleotide-binding domain-like"/>
    <property type="match status" value="1"/>
</dbReference>
<dbReference type="PANTHER" id="PTHR13391:SF0">
    <property type="entry name" value="PROTEIN MISATO HOMOLOG 1"/>
    <property type="match status" value="1"/>
</dbReference>
<dbReference type="InterPro" id="IPR019605">
    <property type="entry name" value="Misato_II_tubulin-like"/>
</dbReference>
<name>A0A9P0B680_BRAAE</name>
<proteinExistence type="inferred from homology"/>
<evidence type="ECO:0000256" key="1">
    <source>
        <dbReference type="ARBA" id="ARBA00004173"/>
    </source>
</evidence>
<dbReference type="Gene3D" id="3.40.50.1440">
    <property type="entry name" value="Tubulin/FtsZ, GTPase domain"/>
    <property type="match status" value="1"/>
</dbReference>